<evidence type="ECO:0000313" key="10">
    <source>
        <dbReference type="EMBL" id="MBC3872815.1"/>
    </source>
</evidence>
<evidence type="ECO:0000256" key="1">
    <source>
        <dbReference type="ARBA" id="ARBA00005879"/>
    </source>
</evidence>
<comment type="caution">
    <text evidence="10">The sequence shown here is derived from an EMBL/GenBank/DDBJ whole genome shotgun (WGS) entry which is preliminary data.</text>
</comment>
<dbReference type="PROSITE" id="PS00840">
    <property type="entry name" value="SUMT_2"/>
    <property type="match status" value="1"/>
</dbReference>
<dbReference type="GO" id="GO:0004851">
    <property type="term" value="F:uroporphyrin-III C-methyltransferase activity"/>
    <property type="evidence" value="ECO:0007669"/>
    <property type="project" value="UniProtKB-EC"/>
</dbReference>
<dbReference type="InterPro" id="IPR035996">
    <property type="entry name" value="4pyrrol_Methylase_sf"/>
</dbReference>
<dbReference type="Gene3D" id="3.40.1010.10">
    <property type="entry name" value="Cobalt-precorrin-4 Transmethylase, Domain 1"/>
    <property type="match status" value="1"/>
</dbReference>
<dbReference type="EMBL" id="JACOGA010000003">
    <property type="protein sequence ID" value="MBC3872815.1"/>
    <property type="molecule type" value="Genomic_DNA"/>
</dbReference>
<evidence type="ECO:0000256" key="6">
    <source>
        <dbReference type="ARBA" id="ARBA00023244"/>
    </source>
</evidence>
<accession>A0ABR6Y870</accession>
<evidence type="ECO:0000256" key="8">
    <source>
        <dbReference type="RuleBase" id="RU003960"/>
    </source>
</evidence>
<keyword evidence="4 8" id="KW-0808">Transferase</keyword>
<evidence type="ECO:0000256" key="7">
    <source>
        <dbReference type="ARBA" id="ARBA00025705"/>
    </source>
</evidence>
<dbReference type="RefSeq" id="WP_186940853.1">
    <property type="nucleotide sequence ID" value="NZ_JACOGA010000003.1"/>
</dbReference>
<dbReference type="InterPro" id="IPR014777">
    <property type="entry name" value="4pyrrole_Mease_sub1"/>
</dbReference>
<proteinExistence type="inferred from homology"/>
<dbReference type="Gene3D" id="3.30.950.10">
    <property type="entry name" value="Methyltransferase, Cobalt-precorrin-4 Transmethylase, Domain 2"/>
    <property type="match status" value="1"/>
</dbReference>
<evidence type="ECO:0000256" key="4">
    <source>
        <dbReference type="ARBA" id="ARBA00022679"/>
    </source>
</evidence>
<keyword evidence="3 8" id="KW-0489">Methyltransferase</keyword>
<dbReference type="Pfam" id="PF00590">
    <property type="entry name" value="TP_methylase"/>
    <property type="match status" value="1"/>
</dbReference>
<protein>
    <recommendedName>
        <fullName evidence="2">uroporphyrinogen-III C-methyltransferase</fullName>
        <ecNumber evidence="2">2.1.1.107</ecNumber>
    </recommendedName>
</protein>
<evidence type="ECO:0000259" key="9">
    <source>
        <dbReference type="Pfam" id="PF00590"/>
    </source>
</evidence>
<dbReference type="PANTHER" id="PTHR45790:SF3">
    <property type="entry name" value="S-ADENOSYL-L-METHIONINE-DEPENDENT UROPORPHYRINOGEN III METHYLTRANSFERASE, CHLOROPLASTIC"/>
    <property type="match status" value="1"/>
</dbReference>
<dbReference type="SUPFAM" id="SSF53790">
    <property type="entry name" value="Tetrapyrrole methylase"/>
    <property type="match status" value="1"/>
</dbReference>
<dbReference type="InterPro" id="IPR014776">
    <property type="entry name" value="4pyrrole_Mease_sub2"/>
</dbReference>
<dbReference type="GO" id="GO:0032259">
    <property type="term" value="P:methylation"/>
    <property type="evidence" value="ECO:0007669"/>
    <property type="project" value="UniProtKB-KW"/>
</dbReference>
<dbReference type="Proteomes" id="UP000624279">
    <property type="component" value="Unassembled WGS sequence"/>
</dbReference>
<dbReference type="EC" id="2.1.1.107" evidence="2"/>
<dbReference type="NCBIfam" id="TIGR01469">
    <property type="entry name" value="cobA_cysG_Cterm"/>
    <property type="match status" value="1"/>
</dbReference>
<reference evidence="10 11" key="1">
    <citation type="submission" date="2020-08" db="EMBL/GenBank/DDBJ databases">
        <title>Novel species isolated from subtropical streams in China.</title>
        <authorList>
            <person name="Lu H."/>
        </authorList>
    </citation>
    <scope>NUCLEOTIDE SEQUENCE [LARGE SCALE GENOMIC DNA]</scope>
    <source>
        <strain evidence="10 11">LX15W</strain>
    </source>
</reference>
<name>A0ABR6Y870_9BURK</name>
<dbReference type="InterPro" id="IPR003043">
    <property type="entry name" value="Uropor_MeTrfase_CS"/>
</dbReference>
<feature type="domain" description="Tetrapyrrole methylase" evidence="9">
    <location>
        <begin position="19"/>
        <end position="225"/>
    </location>
</feature>
<dbReference type="InterPro" id="IPR050161">
    <property type="entry name" value="Siro_Cobalamin_biosynth"/>
</dbReference>
<gene>
    <name evidence="10" type="primary">cobA</name>
    <name evidence="10" type="ORF">H8K55_04380</name>
</gene>
<evidence type="ECO:0000256" key="3">
    <source>
        <dbReference type="ARBA" id="ARBA00022603"/>
    </source>
</evidence>
<keyword evidence="5" id="KW-0949">S-adenosyl-L-methionine</keyword>
<organism evidence="10 11">
    <name type="scientific">Undibacterium flavidum</name>
    <dbReference type="NCBI Taxonomy" id="2762297"/>
    <lineage>
        <taxon>Bacteria</taxon>
        <taxon>Pseudomonadati</taxon>
        <taxon>Pseudomonadota</taxon>
        <taxon>Betaproteobacteria</taxon>
        <taxon>Burkholderiales</taxon>
        <taxon>Oxalobacteraceae</taxon>
        <taxon>Undibacterium</taxon>
    </lineage>
</organism>
<dbReference type="NCBIfam" id="NF004790">
    <property type="entry name" value="PRK06136.1"/>
    <property type="match status" value="1"/>
</dbReference>
<evidence type="ECO:0000313" key="11">
    <source>
        <dbReference type="Proteomes" id="UP000624279"/>
    </source>
</evidence>
<dbReference type="InterPro" id="IPR000878">
    <property type="entry name" value="4pyrrol_Mease"/>
</dbReference>
<comment type="pathway">
    <text evidence="7">Porphyrin-containing compound metabolism; siroheme biosynthesis; precorrin-2 from uroporphyrinogen III: step 1/1.</text>
</comment>
<comment type="similarity">
    <text evidence="1 8">Belongs to the precorrin methyltransferase family.</text>
</comment>
<sequence length="251" mass="26558">MANLSESTTSPVKNKTGIVYLVGAGPGAVDLITVRGAKLLAQADIVLHDALVTAEMLALCPQAIQVSVGKRSGQRSAAQEHINQQLVEAAQRHAIVVRLKGGDPMLFGRADEEMTALEQAGIRFEIVPGITTAMAAAASVQLPLTKRGVARSVALFTSSTAPGESAETRIPDCDTLVQYMGGKEAILTAQRMLAKGFSANLPIVIVQSCSRQEEQHLHLTLAELAHGLPDCEGPVLVMMGEAMRSRQTQKA</sequence>
<evidence type="ECO:0000256" key="2">
    <source>
        <dbReference type="ARBA" id="ARBA00012162"/>
    </source>
</evidence>
<keyword evidence="11" id="KW-1185">Reference proteome</keyword>
<keyword evidence="6" id="KW-0627">Porphyrin biosynthesis</keyword>
<dbReference type="CDD" id="cd11642">
    <property type="entry name" value="SUMT"/>
    <property type="match status" value="1"/>
</dbReference>
<dbReference type="PROSITE" id="PS00839">
    <property type="entry name" value="SUMT_1"/>
    <property type="match status" value="1"/>
</dbReference>
<dbReference type="PANTHER" id="PTHR45790">
    <property type="entry name" value="SIROHEME SYNTHASE-RELATED"/>
    <property type="match status" value="1"/>
</dbReference>
<dbReference type="InterPro" id="IPR006366">
    <property type="entry name" value="CobA/CysG_C"/>
</dbReference>
<evidence type="ECO:0000256" key="5">
    <source>
        <dbReference type="ARBA" id="ARBA00022691"/>
    </source>
</evidence>